<evidence type="ECO:0000256" key="1">
    <source>
        <dbReference type="ARBA" id="ARBA00006640"/>
    </source>
</evidence>
<evidence type="ECO:0000256" key="2">
    <source>
        <dbReference type="ARBA" id="ARBA00022980"/>
    </source>
</evidence>
<organism evidence="5 6">
    <name type="scientific">Candidatus Roizmanbacteria bacterium GW2011_GWA2_36_23</name>
    <dbReference type="NCBI Taxonomy" id="1618480"/>
    <lineage>
        <taxon>Bacteria</taxon>
        <taxon>Candidatus Roizmaniibacteriota</taxon>
    </lineage>
</organism>
<dbReference type="GO" id="GO:1990904">
    <property type="term" value="C:ribonucleoprotein complex"/>
    <property type="evidence" value="ECO:0007669"/>
    <property type="project" value="UniProtKB-KW"/>
</dbReference>
<evidence type="ECO:0000313" key="5">
    <source>
        <dbReference type="EMBL" id="KKQ01791.1"/>
    </source>
</evidence>
<dbReference type="AlphaFoldDB" id="A0A0G0HD03"/>
<proteinExistence type="inferred from homology"/>
<dbReference type="GO" id="GO:0003735">
    <property type="term" value="F:structural constituent of ribosome"/>
    <property type="evidence" value="ECO:0007669"/>
    <property type="project" value="InterPro"/>
</dbReference>
<name>A0A0G0HD03_9BACT</name>
<dbReference type="NCBIfam" id="TIGR00030">
    <property type="entry name" value="S21p"/>
    <property type="match status" value="1"/>
</dbReference>
<comment type="similarity">
    <text evidence="1">Belongs to the bacterial ribosomal protein bS21 family.</text>
</comment>
<dbReference type="Proteomes" id="UP000034344">
    <property type="component" value="Unassembled WGS sequence"/>
</dbReference>
<reference evidence="5 6" key="1">
    <citation type="journal article" date="2015" name="Nature">
        <title>rRNA introns, odd ribosomes, and small enigmatic genomes across a large radiation of phyla.</title>
        <authorList>
            <person name="Brown C.T."/>
            <person name="Hug L.A."/>
            <person name="Thomas B.C."/>
            <person name="Sharon I."/>
            <person name="Castelle C.J."/>
            <person name="Singh A."/>
            <person name="Wilkins M.J."/>
            <person name="Williams K.H."/>
            <person name="Banfield J.F."/>
        </authorList>
    </citation>
    <scope>NUCLEOTIDE SEQUENCE [LARGE SCALE GENOMIC DNA]</scope>
</reference>
<keyword evidence="3" id="KW-0687">Ribonucleoprotein</keyword>
<evidence type="ECO:0000256" key="3">
    <source>
        <dbReference type="ARBA" id="ARBA00023274"/>
    </source>
</evidence>
<dbReference type="GO" id="GO:0006412">
    <property type="term" value="P:translation"/>
    <property type="evidence" value="ECO:0007669"/>
    <property type="project" value="InterPro"/>
</dbReference>
<dbReference type="STRING" id="1618480.US11_C0004G0061"/>
<protein>
    <recommendedName>
        <fullName evidence="4">Small ribosomal subunit protein bS21</fullName>
    </recommendedName>
</protein>
<dbReference type="EMBL" id="LBRS01000004">
    <property type="protein sequence ID" value="KKQ01791.1"/>
    <property type="molecule type" value="Genomic_DNA"/>
</dbReference>
<sequence>MVVVTKRKGETKDSIFRKFTRTFIEENIIDDVRKKQFYKKPSILRKEKEKHRFALKKPFKKVNITKT</sequence>
<dbReference type="InterPro" id="IPR038380">
    <property type="entry name" value="Ribosomal_bS21_sf"/>
</dbReference>
<dbReference type="Pfam" id="PF01165">
    <property type="entry name" value="Ribosomal_S21"/>
    <property type="match status" value="1"/>
</dbReference>
<dbReference type="Gene3D" id="1.20.5.1150">
    <property type="entry name" value="Ribosomal protein S8"/>
    <property type="match status" value="1"/>
</dbReference>
<comment type="caution">
    <text evidence="5">The sequence shown here is derived from an EMBL/GenBank/DDBJ whole genome shotgun (WGS) entry which is preliminary data.</text>
</comment>
<evidence type="ECO:0000256" key="4">
    <source>
        <dbReference type="ARBA" id="ARBA00035135"/>
    </source>
</evidence>
<dbReference type="GO" id="GO:0005840">
    <property type="term" value="C:ribosome"/>
    <property type="evidence" value="ECO:0007669"/>
    <property type="project" value="UniProtKB-KW"/>
</dbReference>
<keyword evidence="2 5" id="KW-0689">Ribosomal protein</keyword>
<dbReference type="InterPro" id="IPR001911">
    <property type="entry name" value="Ribosomal_bS21"/>
</dbReference>
<gene>
    <name evidence="5" type="ORF">US11_C0004G0061</name>
</gene>
<evidence type="ECO:0000313" key="6">
    <source>
        <dbReference type="Proteomes" id="UP000034344"/>
    </source>
</evidence>
<accession>A0A0G0HD03</accession>